<comment type="caution">
    <text evidence="8">The sequence shown here is derived from an EMBL/GenBank/DDBJ whole genome shotgun (WGS) entry which is preliminary data.</text>
</comment>
<dbReference type="AlphaFoldDB" id="A0A5C7J449"/>
<sequence>MNFIVWIIFGGLAGWIASMIAGTNEEQGLLANIVVGVIGAFIGGFIMGKLDKPGVTGFNLRSFIVAVLGAVLLLILFRIIF</sequence>
<protein>
    <submittedName>
        <fullName evidence="8">GlsB/YeaQ/YmgE family stress response membrane protein</fullName>
    </submittedName>
</protein>
<comment type="similarity">
    <text evidence="2">Belongs to the UPF0410 family.</text>
</comment>
<evidence type="ECO:0000256" key="7">
    <source>
        <dbReference type="SAM" id="Phobius"/>
    </source>
</evidence>
<evidence type="ECO:0000256" key="3">
    <source>
        <dbReference type="ARBA" id="ARBA00022475"/>
    </source>
</evidence>
<comment type="subcellular location">
    <subcellularLocation>
        <location evidence="1">Cell membrane</location>
        <topology evidence="1">Multi-pass membrane protein</topology>
    </subcellularLocation>
</comment>
<evidence type="ECO:0000313" key="9">
    <source>
        <dbReference type="Proteomes" id="UP000321026"/>
    </source>
</evidence>
<name>A0A5C7J449_9BACT</name>
<evidence type="ECO:0000256" key="2">
    <source>
        <dbReference type="ARBA" id="ARBA00011006"/>
    </source>
</evidence>
<proteinExistence type="inferred from homology"/>
<reference evidence="8 9" key="1">
    <citation type="submission" date="2018-09" db="EMBL/GenBank/DDBJ databases">
        <title>Metagenome Assembled Genomes from an Advanced Water Purification Facility.</title>
        <authorList>
            <person name="Stamps B.W."/>
            <person name="Spear J.R."/>
        </authorList>
    </citation>
    <scope>NUCLEOTIDE SEQUENCE [LARGE SCALE GENOMIC DNA]</scope>
    <source>
        <strain evidence="8">Bin_63_2</strain>
    </source>
</reference>
<accession>A0A5C7J449</accession>
<evidence type="ECO:0000256" key="5">
    <source>
        <dbReference type="ARBA" id="ARBA00022989"/>
    </source>
</evidence>
<evidence type="ECO:0000256" key="1">
    <source>
        <dbReference type="ARBA" id="ARBA00004651"/>
    </source>
</evidence>
<keyword evidence="4 7" id="KW-0812">Transmembrane</keyword>
<dbReference type="GO" id="GO:0005886">
    <property type="term" value="C:plasma membrane"/>
    <property type="evidence" value="ECO:0007669"/>
    <property type="project" value="UniProtKB-SubCell"/>
</dbReference>
<dbReference type="Proteomes" id="UP000321026">
    <property type="component" value="Unassembled WGS sequence"/>
</dbReference>
<dbReference type="PANTHER" id="PTHR33884">
    <property type="entry name" value="UPF0410 PROTEIN YMGE"/>
    <property type="match status" value="1"/>
</dbReference>
<evidence type="ECO:0000313" key="8">
    <source>
        <dbReference type="EMBL" id="TXG76237.1"/>
    </source>
</evidence>
<keyword evidence="3" id="KW-1003">Cell membrane</keyword>
<evidence type="ECO:0000256" key="4">
    <source>
        <dbReference type="ARBA" id="ARBA00022692"/>
    </source>
</evidence>
<evidence type="ECO:0000256" key="6">
    <source>
        <dbReference type="ARBA" id="ARBA00023136"/>
    </source>
</evidence>
<feature type="transmembrane region" description="Helical" evidence="7">
    <location>
        <begin position="29"/>
        <end position="48"/>
    </location>
</feature>
<keyword evidence="6 7" id="KW-0472">Membrane</keyword>
<organism evidence="8 9">
    <name type="scientific">Candidatus Dojkabacteria bacterium</name>
    <dbReference type="NCBI Taxonomy" id="2099670"/>
    <lineage>
        <taxon>Bacteria</taxon>
        <taxon>Candidatus Dojkabacteria</taxon>
    </lineage>
</organism>
<dbReference type="PANTHER" id="PTHR33884:SF3">
    <property type="entry name" value="UPF0410 PROTEIN YMGE"/>
    <property type="match status" value="1"/>
</dbReference>
<gene>
    <name evidence="8" type="ORF">E6Q11_05035</name>
</gene>
<dbReference type="InterPro" id="IPR007341">
    <property type="entry name" value="Transgly_assoc"/>
</dbReference>
<dbReference type="Pfam" id="PF04226">
    <property type="entry name" value="Transgly_assoc"/>
    <property type="match status" value="1"/>
</dbReference>
<feature type="transmembrane region" description="Helical" evidence="7">
    <location>
        <begin position="60"/>
        <end position="80"/>
    </location>
</feature>
<keyword evidence="5 7" id="KW-1133">Transmembrane helix</keyword>
<dbReference type="EMBL" id="SSDS01000079">
    <property type="protein sequence ID" value="TXG76237.1"/>
    <property type="molecule type" value="Genomic_DNA"/>
</dbReference>